<reference evidence="14" key="1">
    <citation type="submission" date="2025-08" db="UniProtKB">
        <authorList>
            <consortium name="RefSeq"/>
        </authorList>
    </citation>
    <scope>IDENTIFICATION</scope>
</reference>
<evidence type="ECO:0000256" key="5">
    <source>
        <dbReference type="ARBA" id="ARBA00022801"/>
    </source>
</evidence>
<dbReference type="PANTHER" id="PTHR12604">
    <property type="entry name" value="KU AUTOANTIGEN DNA HELICASE"/>
    <property type="match status" value="1"/>
</dbReference>
<gene>
    <name evidence="14" type="primary">LOC106811122</name>
</gene>
<dbReference type="Pfam" id="PF03731">
    <property type="entry name" value="Ku_N"/>
    <property type="match status" value="1"/>
</dbReference>
<keyword evidence="7" id="KW-0067">ATP-binding</keyword>
<proteinExistence type="inferred from homology"/>
<dbReference type="InterPro" id="IPR027388">
    <property type="entry name" value="Ku70_bridge/pillars_dom_sf"/>
</dbReference>
<keyword evidence="13" id="KW-1185">Reference proteome</keyword>
<dbReference type="InterPro" id="IPR006164">
    <property type="entry name" value="DNA_bd_Ku70/Ku80"/>
</dbReference>
<dbReference type="SUPFAM" id="SSF100939">
    <property type="entry name" value="SPOC domain-like"/>
    <property type="match status" value="1"/>
</dbReference>
<dbReference type="CDD" id="cd01458">
    <property type="entry name" value="vWA_ku"/>
    <property type="match status" value="1"/>
</dbReference>
<evidence type="ECO:0000313" key="13">
    <source>
        <dbReference type="Proteomes" id="UP000695022"/>
    </source>
</evidence>
<comment type="similarity">
    <text evidence="2">Belongs to the ku70 family.</text>
</comment>
<organism evidence="13 14">
    <name type="scientific">Priapulus caudatus</name>
    <name type="common">Priapulid worm</name>
    <dbReference type="NCBI Taxonomy" id="37621"/>
    <lineage>
        <taxon>Eukaryota</taxon>
        <taxon>Metazoa</taxon>
        <taxon>Ecdysozoa</taxon>
        <taxon>Scalidophora</taxon>
        <taxon>Priapulida</taxon>
        <taxon>Priapulimorpha</taxon>
        <taxon>Priapulimorphida</taxon>
        <taxon>Priapulidae</taxon>
        <taxon>Priapulus</taxon>
    </lineage>
</organism>
<evidence type="ECO:0000256" key="4">
    <source>
        <dbReference type="ARBA" id="ARBA00022763"/>
    </source>
</evidence>
<dbReference type="GeneID" id="106811122"/>
<dbReference type="Pfam" id="PF02735">
    <property type="entry name" value="Ku"/>
    <property type="match status" value="1"/>
</dbReference>
<keyword evidence="8" id="KW-0238">DNA-binding</keyword>
<dbReference type="InterPro" id="IPR005161">
    <property type="entry name" value="Ku_N"/>
</dbReference>
<dbReference type="InterPro" id="IPR036465">
    <property type="entry name" value="vWFA_dom_sf"/>
</dbReference>
<evidence type="ECO:0000259" key="12">
    <source>
        <dbReference type="PROSITE" id="PS50234"/>
    </source>
</evidence>
<evidence type="ECO:0000256" key="6">
    <source>
        <dbReference type="ARBA" id="ARBA00022806"/>
    </source>
</evidence>
<dbReference type="SUPFAM" id="SSF53300">
    <property type="entry name" value="vWA-like"/>
    <property type="match status" value="1"/>
</dbReference>
<evidence type="ECO:0000256" key="10">
    <source>
        <dbReference type="ARBA" id="ARBA00023204"/>
    </source>
</evidence>
<protein>
    <submittedName>
        <fullName evidence="14">X-ray repair cross-complementing protein 5-like</fullName>
    </submittedName>
</protein>
<evidence type="ECO:0000256" key="7">
    <source>
        <dbReference type="ARBA" id="ARBA00022840"/>
    </source>
</evidence>
<dbReference type="Gene3D" id="2.40.290.10">
    <property type="match status" value="1"/>
</dbReference>
<evidence type="ECO:0000256" key="2">
    <source>
        <dbReference type="ARBA" id="ARBA00005240"/>
    </source>
</evidence>
<dbReference type="Proteomes" id="UP000695022">
    <property type="component" value="Unplaced"/>
</dbReference>
<keyword evidence="5" id="KW-0378">Hydrolase</keyword>
<keyword evidence="10" id="KW-0234">DNA repair</keyword>
<accession>A0ABM1ED77</accession>
<keyword evidence="3" id="KW-0547">Nucleotide-binding</keyword>
<keyword evidence="6" id="KW-0347">Helicase</keyword>
<dbReference type="RefSeq" id="XP_014670148.1">
    <property type="nucleotide sequence ID" value="XM_014814662.1"/>
</dbReference>
<dbReference type="PANTHER" id="PTHR12604:SF2">
    <property type="entry name" value="X-RAY REPAIR CROSS-COMPLEMENTING PROTEIN 6"/>
    <property type="match status" value="1"/>
</dbReference>
<dbReference type="SMART" id="SM00559">
    <property type="entry name" value="Ku78"/>
    <property type="match status" value="1"/>
</dbReference>
<dbReference type="PROSITE" id="PS50234">
    <property type="entry name" value="VWFA"/>
    <property type="match status" value="1"/>
</dbReference>
<dbReference type="InterPro" id="IPR016194">
    <property type="entry name" value="SPOC-like_C_dom_sf"/>
</dbReference>
<dbReference type="NCBIfam" id="TIGR00578">
    <property type="entry name" value="ku70"/>
    <property type="match status" value="1"/>
</dbReference>
<sequence length="421" mass="48252">MGDHHWPSRNGEDEEAEEDQLEYQYQFGQNDSLIFLVDCTESMFEQVDEEHGSHFNLSIKCIKNVMTNKIVGSNRDLLAVVFYGTRESKNSGDFRNVYVLQDLEQPGAERVLQLERLLEGEDNDGFASKYGRSDDYSLSDALWTCSLMFSKANKAKKLGHQRVMLFTNNDNPHAGDKQLQMQAVRRAADMQENHVDLVLMNMQAPGARFDQSKFYQDVVSMPEDEDTGCVADPAEKFEELLTRALTKDHKKRSVGRVKFRLGQGVEMGLSVYGLVGRTSIPPPVKLYKDTNEEVKTITKRFVEETGEILLPSDMAKYQEWCGKKIWMDPDEVESIKRFDAPGLTLLGFKPRRRLKRYHHVKPSQFIYPDEAAVRGSSPSLRCAPAEVRGEDVVAVWQYTARRNTRTIRPLLPQKEEMDEHK</sequence>
<keyword evidence="9" id="KW-0233">DNA recombination</keyword>
<dbReference type="Gene3D" id="4.10.970.10">
    <property type="entry name" value="Ku70, bridge and pillars"/>
    <property type="match status" value="1"/>
</dbReference>
<evidence type="ECO:0000256" key="3">
    <source>
        <dbReference type="ARBA" id="ARBA00022741"/>
    </source>
</evidence>
<evidence type="ECO:0000256" key="8">
    <source>
        <dbReference type="ARBA" id="ARBA00023125"/>
    </source>
</evidence>
<evidence type="ECO:0000256" key="1">
    <source>
        <dbReference type="ARBA" id="ARBA00004123"/>
    </source>
</evidence>
<comment type="subcellular location">
    <subcellularLocation>
        <location evidence="1">Nucleus</location>
    </subcellularLocation>
</comment>
<evidence type="ECO:0000256" key="11">
    <source>
        <dbReference type="ARBA" id="ARBA00023242"/>
    </source>
</evidence>
<evidence type="ECO:0000256" key="9">
    <source>
        <dbReference type="ARBA" id="ARBA00023172"/>
    </source>
</evidence>
<dbReference type="InterPro" id="IPR006165">
    <property type="entry name" value="Ku70"/>
</dbReference>
<feature type="domain" description="VWFA" evidence="12">
    <location>
        <begin position="32"/>
        <end position="245"/>
    </location>
</feature>
<keyword evidence="11" id="KW-0539">Nucleus</keyword>
<keyword evidence="4" id="KW-0227">DNA damage</keyword>
<dbReference type="Gene3D" id="3.40.50.410">
    <property type="entry name" value="von Willebrand factor, type A domain"/>
    <property type="match status" value="1"/>
</dbReference>
<evidence type="ECO:0000313" key="14">
    <source>
        <dbReference type="RefSeq" id="XP_014670148.1"/>
    </source>
</evidence>
<dbReference type="InterPro" id="IPR002035">
    <property type="entry name" value="VWF_A"/>
</dbReference>
<name>A0ABM1ED77_PRICU</name>